<dbReference type="Proteomes" id="UP001448498">
    <property type="component" value="Chromosome 1"/>
</dbReference>
<keyword evidence="2" id="KW-1185">Reference proteome</keyword>
<name>A0ABZ3DM30_9BURK</name>
<sequence>MGVNVAGATKRKRGANRARAFFCLRAIHIAEFKEVGLSIDVAHDRAPNFEACPLRLFRGLVLGVEVISSGRFDSVFANPNVRHPRAAGCRLHGLDDDFATIEFVEMAFDSFVHMVSPHIRPMLLSDKRLYEAALLKINAETTLRSMS</sequence>
<proteinExistence type="predicted"/>
<organism evidence="1 2">
    <name type="scientific">Burkholderia arboris</name>
    <dbReference type="NCBI Taxonomy" id="488730"/>
    <lineage>
        <taxon>Bacteria</taxon>
        <taxon>Pseudomonadati</taxon>
        <taxon>Pseudomonadota</taxon>
        <taxon>Betaproteobacteria</taxon>
        <taxon>Burkholderiales</taxon>
        <taxon>Burkholderiaceae</taxon>
        <taxon>Burkholderia</taxon>
        <taxon>Burkholderia cepacia complex</taxon>
    </lineage>
</organism>
<protein>
    <submittedName>
        <fullName evidence="1">Uncharacterized protein</fullName>
    </submittedName>
</protein>
<dbReference type="EMBL" id="CP109821">
    <property type="protein sequence ID" value="XAE49602.1"/>
    <property type="molecule type" value="Genomic_DNA"/>
</dbReference>
<accession>A0ABZ3DM30</accession>
<gene>
    <name evidence="1" type="ORF">OHZ10_08245</name>
</gene>
<evidence type="ECO:0000313" key="2">
    <source>
        <dbReference type="Proteomes" id="UP001448498"/>
    </source>
</evidence>
<evidence type="ECO:0000313" key="1">
    <source>
        <dbReference type="EMBL" id="XAE49602.1"/>
    </source>
</evidence>
<reference evidence="1 2" key="1">
    <citation type="submission" date="2022-10" db="EMBL/GenBank/DDBJ databases">
        <title>Genomic of Burkholderia cepacia PN-1.</title>
        <authorList>
            <person name="Yang Y."/>
            <person name="Guan H."/>
            <person name="Huang J."/>
        </authorList>
    </citation>
    <scope>NUCLEOTIDE SEQUENCE [LARGE SCALE GENOMIC DNA]</scope>
    <source>
        <strain evidence="1 2">PN-1</strain>
    </source>
</reference>